<comment type="caution">
    <text evidence="1">The sequence shown here is derived from an EMBL/GenBank/DDBJ whole genome shotgun (WGS) entry which is preliminary data.</text>
</comment>
<evidence type="ECO:0000313" key="2">
    <source>
        <dbReference type="Proteomes" id="UP001144978"/>
    </source>
</evidence>
<dbReference type="EMBL" id="JANSHE010003753">
    <property type="protein sequence ID" value="KAJ2984677.1"/>
    <property type="molecule type" value="Genomic_DNA"/>
</dbReference>
<gene>
    <name evidence="1" type="ORF">NUW54_g10421</name>
</gene>
<dbReference type="Proteomes" id="UP001144978">
    <property type="component" value="Unassembled WGS sequence"/>
</dbReference>
<evidence type="ECO:0000313" key="1">
    <source>
        <dbReference type="EMBL" id="KAJ2984677.1"/>
    </source>
</evidence>
<protein>
    <submittedName>
        <fullName evidence="1">Uncharacterized protein</fullName>
    </submittedName>
</protein>
<sequence>MRLVHATTPPVVPCPPIPDSPASRASPASTDGSNGPHTPVSPATLALPRCSMAPLSPPQPPPQLPPLPALRPSASPAAAPTPLSAGHPQRRRESPQGDPQRPLPGSRPPSSPTSPRSAGRQSPPSHHLRVHARFRLALRAPAYRARLRVGRKNADTSPNPPGFNPNMSERVQLLLSDRILGMTLVPEGRVWNYGIGLTQLWSPNIHYTVQLDTPLLFWAEEHRPAAFLSFANLETGDDSADVENSLALCCNRSWSVLRIALDREVWGRAGGRSDVQLFLDYLVGQVCGGRITLSSDRHITPLPRGPENTSRHCPVVLRTVRKTPHAACRHPPSPASLASLRAFAMASSHLSFSSNSFVPPCPAVHDPALHIGVTSSGLLASLSTTASSLTYPSGPRDGVPLALTSPVSDVEGAHPNTVERDSPLRDPQPGSSNARPEPAHPGTLLTVPAHYLLMQRDGLHPAPRQISSVHLNTMFQFKAASLGQTYLSSGGARAGDLIVSCPLSDITAIYSHWRLIVWHNGYGCY</sequence>
<organism evidence="1 2">
    <name type="scientific">Trametes sanguinea</name>
    <dbReference type="NCBI Taxonomy" id="158606"/>
    <lineage>
        <taxon>Eukaryota</taxon>
        <taxon>Fungi</taxon>
        <taxon>Dikarya</taxon>
        <taxon>Basidiomycota</taxon>
        <taxon>Agaricomycotina</taxon>
        <taxon>Agaricomycetes</taxon>
        <taxon>Polyporales</taxon>
        <taxon>Polyporaceae</taxon>
        <taxon>Trametes</taxon>
    </lineage>
</organism>
<proteinExistence type="predicted"/>
<keyword evidence="2" id="KW-1185">Reference proteome</keyword>
<accession>A0ACC1P1G2</accession>
<name>A0ACC1P1G2_9APHY</name>
<reference evidence="1" key="1">
    <citation type="submission" date="2022-08" db="EMBL/GenBank/DDBJ databases">
        <title>Genome Sequence of Pycnoporus sanguineus.</title>
        <authorList>
            <person name="Buettner E."/>
        </authorList>
    </citation>
    <scope>NUCLEOTIDE SEQUENCE</scope>
    <source>
        <strain evidence="1">CG-C14</strain>
    </source>
</reference>